<feature type="coiled-coil region" evidence="1">
    <location>
        <begin position="65"/>
        <end position="92"/>
    </location>
</feature>
<evidence type="ECO:0000256" key="2">
    <source>
        <dbReference type="SAM" id="Phobius"/>
    </source>
</evidence>
<feature type="coiled-coil region" evidence="1">
    <location>
        <begin position="148"/>
        <end position="225"/>
    </location>
</feature>
<accession>A0A177BEJ8</accession>
<protein>
    <submittedName>
        <fullName evidence="3">Uncharacterized protein</fullName>
    </submittedName>
</protein>
<keyword evidence="2" id="KW-0472">Membrane</keyword>
<evidence type="ECO:0000313" key="3">
    <source>
        <dbReference type="EMBL" id="OAF71974.1"/>
    </source>
</evidence>
<proteinExistence type="predicted"/>
<keyword evidence="2" id="KW-0812">Transmembrane</keyword>
<reference evidence="3 4" key="1">
    <citation type="submission" date="2016-04" db="EMBL/GenBank/DDBJ databases">
        <title>The genome of Intoshia linei affirms orthonectids as highly simplified spiralians.</title>
        <authorList>
            <person name="Mikhailov K.V."/>
            <person name="Slusarev G.S."/>
            <person name="Nikitin M.A."/>
            <person name="Logacheva M.D."/>
            <person name="Penin A."/>
            <person name="Aleoshin V."/>
            <person name="Panchin Y.V."/>
        </authorList>
    </citation>
    <scope>NUCLEOTIDE SEQUENCE [LARGE SCALE GENOMIC DNA]</scope>
    <source>
        <strain evidence="3">Intl2013</strain>
        <tissue evidence="3">Whole animal</tissue>
    </source>
</reference>
<evidence type="ECO:0000256" key="1">
    <source>
        <dbReference type="SAM" id="Coils"/>
    </source>
</evidence>
<keyword evidence="1" id="KW-0175">Coiled coil</keyword>
<organism evidence="3 4">
    <name type="scientific">Intoshia linei</name>
    <dbReference type="NCBI Taxonomy" id="1819745"/>
    <lineage>
        <taxon>Eukaryota</taxon>
        <taxon>Metazoa</taxon>
        <taxon>Spiralia</taxon>
        <taxon>Lophotrochozoa</taxon>
        <taxon>Mesozoa</taxon>
        <taxon>Orthonectida</taxon>
        <taxon>Rhopaluridae</taxon>
        <taxon>Intoshia</taxon>
    </lineage>
</organism>
<dbReference type="EMBL" id="LWCA01000011">
    <property type="protein sequence ID" value="OAF71974.1"/>
    <property type="molecule type" value="Genomic_DNA"/>
</dbReference>
<comment type="caution">
    <text evidence="3">The sequence shown here is derived from an EMBL/GenBank/DDBJ whole genome shotgun (WGS) entry which is preliminary data.</text>
</comment>
<keyword evidence="2" id="KW-1133">Transmembrane helix</keyword>
<feature type="transmembrane region" description="Helical" evidence="2">
    <location>
        <begin position="12"/>
        <end position="29"/>
    </location>
</feature>
<sequence length="264" mass="30651">MLKMILINKLFGIIEVPLIYALLIILHYFEKIYNVVCQTKSFITNTVNSVTNLKEKKEIASDCAIKNIENNIDTIINKNEQLDADVMDLKNNLNKLLKPNYNSKEKDFSQWCSKIETDIHELKNICENRKKLNEIDSVQLSCKVDNVHKLYNKQIEDIKSGMKKYENQHKKLSNDFDYLKSDSNSTSNPIVESLRDKVYKQEEKIEKLEKALNCMTKEKENYGYNQLLKTRLSVSTELSNTDISDEEMSLNSLTSNSSDNLFLI</sequence>
<gene>
    <name evidence="3" type="ORF">A3Q56_00230</name>
</gene>
<dbReference type="AlphaFoldDB" id="A0A177BEJ8"/>
<keyword evidence="4" id="KW-1185">Reference proteome</keyword>
<name>A0A177BEJ8_9BILA</name>
<evidence type="ECO:0000313" key="4">
    <source>
        <dbReference type="Proteomes" id="UP000078046"/>
    </source>
</evidence>
<dbReference type="Proteomes" id="UP000078046">
    <property type="component" value="Unassembled WGS sequence"/>
</dbReference>